<sequence>QIHFCMRQQDIPMVILIEMRQIAEQGEIVPMHSCLKGKRDEYCESNY</sequence>
<proteinExistence type="predicted"/>
<dbReference type="EMBL" id="BART01000464">
    <property type="protein sequence ID" value="GAG72662.1"/>
    <property type="molecule type" value="Genomic_DNA"/>
</dbReference>
<reference evidence="1" key="1">
    <citation type="journal article" date="2014" name="Front. Microbiol.">
        <title>High frequency of phylogenetically diverse reductive dehalogenase-homologous genes in deep subseafloor sedimentary metagenomes.</title>
        <authorList>
            <person name="Kawai M."/>
            <person name="Futagami T."/>
            <person name="Toyoda A."/>
            <person name="Takaki Y."/>
            <person name="Nishi S."/>
            <person name="Hori S."/>
            <person name="Arai W."/>
            <person name="Tsubouchi T."/>
            <person name="Morono Y."/>
            <person name="Uchiyama I."/>
            <person name="Ito T."/>
            <person name="Fujiyama A."/>
            <person name="Inagaki F."/>
            <person name="Takami H."/>
        </authorList>
    </citation>
    <scope>NUCLEOTIDE SEQUENCE</scope>
    <source>
        <strain evidence="1">Expedition CK06-06</strain>
    </source>
</reference>
<dbReference type="AlphaFoldDB" id="X1ATQ9"/>
<name>X1ATQ9_9ZZZZ</name>
<evidence type="ECO:0000313" key="1">
    <source>
        <dbReference type="EMBL" id="GAG72662.1"/>
    </source>
</evidence>
<feature type="non-terminal residue" evidence="1">
    <location>
        <position position="1"/>
    </location>
</feature>
<protein>
    <submittedName>
        <fullName evidence="1">Uncharacterized protein</fullName>
    </submittedName>
</protein>
<organism evidence="1">
    <name type="scientific">marine sediment metagenome</name>
    <dbReference type="NCBI Taxonomy" id="412755"/>
    <lineage>
        <taxon>unclassified sequences</taxon>
        <taxon>metagenomes</taxon>
        <taxon>ecological metagenomes</taxon>
    </lineage>
</organism>
<accession>X1ATQ9</accession>
<gene>
    <name evidence="1" type="ORF">S01H4_02205</name>
</gene>
<comment type="caution">
    <text evidence="1">The sequence shown here is derived from an EMBL/GenBank/DDBJ whole genome shotgun (WGS) entry which is preliminary data.</text>
</comment>